<comment type="caution">
    <text evidence="2">The sequence shown here is derived from an EMBL/GenBank/DDBJ whole genome shotgun (WGS) entry which is preliminary data.</text>
</comment>
<dbReference type="Pfam" id="PF24696">
    <property type="entry name" value="UGSC"/>
    <property type="match status" value="1"/>
</dbReference>
<dbReference type="AlphaFoldDB" id="A0A4R7W2U5"/>
<keyword evidence="3" id="KW-1185">Reference proteome</keyword>
<evidence type="ECO:0000259" key="1">
    <source>
        <dbReference type="Pfam" id="PF24696"/>
    </source>
</evidence>
<reference evidence="2 3" key="1">
    <citation type="submission" date="2019-03" db="EMBL/GenBank/DDBJ databases">
        <title>Genomic Encyclopedia of Archaeal and Bacterial Type Strains, Phase II (KMG-II): from individual species to whole genera.</title>
        <authorList>
            <person name="Goeker M."/>
        </authorList>
    </citation>
    <scope>NUCLEOTIDE SEQUENCE [LARGE SCALE GENOMIC DNA]</scope>
    <source>
        <strain evidence="2 3">DSM 45499</strain>
    </source>
</reference>
<dbReference type="Proteomes" id="UP000294927">
    <property type="component" value="Unassembled WGS sequence"/>
</dbReference>
<sequence length="58" mass="6217">MTLFTQAFAALATAVATGAGTAELPRVVFPHPLNDRPEPEIRAAVRARLREIVEGLTC</sequence>
<gene>
    <name evidence="2" type="ORF">CLV71_102415</name>
</gene>
<protein>
    <recommendedName>
        <fullName evidence="1">UGSC-like domain-containing protein</fullName>
    </recommendedName>
</protein>
<name>A0A4R7W2U5_9PSEU</name>
<evidence type="ECO:0000313" key="3">
    <source>
        <dbReference type="Proteomes" id="UP000294927"/>
    </source>
</evidence>
<dbReference type="InterPro" id="IPR057767">
    <property type="entry name" value="UGSC-like_dom"/>
</dbReference>
<organism evidence="2 3">
    <name type="scientific">Actinophytocola oryzae</name>
    <dbReference type="NCBI Taxonomy" id="502181"/>
    <lineage>
        <taxon>Bacteria</taxon>
        <taxon>Bacillati</taxon>
        <taxon>Actinomycetota</taxon>
        <taxon>Actinomycetes</taxon>
        <taxon>Pseudonocardiales</taxon>
        <taxon>Pseudonocardiaceae</taxon>
    </lineage>
</organism>
<feature type="domain" description="UGSC-like" evidence="1">
    <location>
        <begin position="2"/>
        <end position="57"/>
    </location>
</feature>
<accession>A0A4R7W2U5</accession>
<dbReference type="EMBL" id="SOCP01000002">
    <property type="protein sequence ID" value="TDV56348.1"/>
    <property type="molecule type" value="Genomic_DNA"/>
</dbReference>
<proteinExistence type="predicted"/>
<evidence type="ECO:0000313" key="2">
    <source>
        <dbReference type="EMBL" id="TDV56348.1"/>
    </source>
</evidence>